<comment type="caution">
    <text evidence="6">The sequence shown here is derived from an EMBL/GenBank/DDBJ whole genome shotgun (WGS) entry which is preliminary data.</text>
</comment>
<dbReference type="InterPro" id="IPR010300">
    <property type="entry name" value="CDO_1"/>
</dbReference>
<keyword evidence="3 6" id="KW-0223">Dioxygenase</keyword>
<evidence type="ECO:0000256" key="3">
    <source>
        <dbReference type="ARBA" id="ARBA00022964"/>
    </source>
</evidence>
<keyword evidence="5" id="KW-0408">Iron</keyword>
<organism evidence="6 7">
    <name type="scientific">Phytohabitans maris</name>
    <dbReference type="NCBI Taxonomy" id="3071409"/>
    <lineage>
        <taxon>Bacteria</taxon>
        <taxon>Bacillati</taxon>
        <taxon>Actinomycetota</taxon>
        <taxon>Actinomycetes</taxon>
        <taxon>Micromonosporales</taxon>
        <taxon>Micromonosporaceae</taxon>
    </lineage>
</organism>
<evidence type="ECO:0000256" key="4">
    <source>
        <dbReference type="ARBA" id="ARBA00023002"/>
    </source>
</evidence>
<evidence type="ECO:0000313" key="7">
    <source>
        <dbReference type="Proteomes" id="UP001230908"/>
    </source>
</evidence>
<dbReference type="Gene3D" id="2.60.120.10">
    <property type="entry name" value="Jelly Rolls"/>
    <property type="match status" value="1"/>
</dbReference>
<evidence type="ECO:0000256" key="5">
    <source>
        <dbReference type="ARBA" id="ARBA00023004"/>
    </source>
</evidence>
<comment type="similarity">
    <text evidence="1">Belongs to the cysteine dioxygenase family.</text>
</comment>
<dbReference type="InterPro" id="IPR011051">
    <property type="entry name" value="RmlC_Cupin_sf"/>
</dbReference>
<keyword evidence="7" id="KW-1185">Reference proteome</keyword>
<dbReference type="PANTHER" id="PTHR12918">
    <property type="entry name" value="CYSTEINE DIOXYGENASE"/>
    <property type="match status" value="1"/>
</dbReference>
<reference evidence="6 7" key="1">
    <citation type="submission" date="2023-08" db="EMBL/GenBank/DDBJ databases">
        <title>Phytohabitans sansha sp. nov., isolated from marine sediment.</title>
        <authorList>
            <person name="Zhao Y."/>
            <person name="Yi K."/>
        </authorList>
    </citation>
    <scope>NUCLEOTIDE SEQUENCE [LARGE SCALE GENOMIC DNA]</scope>
    <source>
        <strain evidence="6 7">ZYX-F-186</strain>
    </source>
</reference>
<evidence type="ECO:0000256" key="1">
    <source>
        <dbReference type="ARBA" id="ARBA00006622"/>
    </source>
</evidence>
<dbReference type="Proteomes" id="UP001230908">
    <property type="component" value="Unassembled WGS sequence"/>
</dbReference>
<name>A0ABU0ZP67_9ACTN</name>
<dbReference type="RefSeq" id="WP_308715300.1">
    <property type="nucleotide sequence ID" value="NZ_JAVHUY010000027.1"/>
</dbReference>
<accession>A0ABU0ZP67</accession>
<dbReference type="PANTHER" id="PTHR12918:SF1">
    <property type="entry name" value="CYSTEINE DIOXYGENASE TYPE 1"/>
    <property type="match status" value="1"/>
</dbReference>
<evidence type="ECO:0000256" key="2">
    <source>
        <dbReference type="ARBA" id="ARBA00022723"/>
    </source>
</evidence>
<dbReference type="Pfam" id="PF05995">
    <property type="entry name" value="CDO_I"/>
    <property type="match status" value="1"/>
</dbReference>
<keyword evidence="4" id="KW-0560">Oxidoreductase</keyword>
<keyword evidence="2" id="KW-0479">Metal-binding</keyword>
<dbReference type="EMBL" id="JAVHUY010000027">
    <property type="protein sequence ID" value="MDQ7908030.1"/>
    <property type="molecule type" value="Genomic_DNA"/>
</dbReference>
<dbReference type="InterPro" id="IPR014710">
    <property type="entry name" value="RmlC-like_jellyroll"/>
</dbReference>
<dbReference type="GO" id="GO:0051213">
    <property type="term" value="F:dioxygenase activity"/>
    <property type="evidence" value="ECO:0007669"/>
    <property type="project" value="UniProtKB-KW"/>
</dbReference>
<dbReference type="SUPFAM" id="SSF51182">
    <property type="entry name" value="RmlC-like cupins"/>
    <property type="match status" value="1"/>
</dbReference>
<sequence length="180" mass="19326">MAAAQRLTTLVEHVRAAAGRVCPPERTASLVGEALRAHLPTRDVLTPAQLAGDPDGYTQHILHVEPDGLFSVVALVWRPGQATPIHDHLCWCVVGVVDGVESEVRYRLAERDGRAHLVEDGVVENPAGSVCGFAPPGDIHEVRNAGDGTAVSIHVYGADISRVGSSIRRRYDLPVRPALR</sequence>
<gene>
    <name evidence="6" type="ORF">RB614_26235</name>
</gene>
<proteinExistence type="inferred from homology"/>
<dbReference type="CDD" id="cd10548">
    <property type="entry name" value="cupin_CDO"/>
    <property type="match status" value="1"/>
</dbReference>
<protein>
    <submittedName>
        <fullName evidence="6">Cysteine dioxygenase family protein</fullName>
    </submittedName>
</protein>
<evidence type="ECO:0000313" key="6">
    <source>
        <dbReference type="EMBL" id="MDQ7908030.1"/>
    </source>
</evidence>